<dbReference type="PANTHER" id="PTHR31551">
    <property type="entry name" value="PRE-MRNA-SPLICING FACTOR CWF18"/>
    <property type="match status" value="1"/>
</dbReference>
<evidence type="ECO:0000313" key="2">
    <source>
        <dbReference type="EMBL" id="RJE24773.1"/>
    </source>
</evidence>
<dbReference type="Proteomes" id="UP000266188">
    <property type="component" value="Unassembled WGS sequence"/>
</dbReference>
<dbReference type="OrthoDB" id="10261348at2759"/>
<feature type="region of interest" description="Disordered" evidence="1">
    <location>
        <begin position="21"/>
        <end position="47"/>
    </location>
</feature>
<organism evidence="2 3">
    <name type="scientific">Aspergillus sclerotialis</name>
    <dbReference type="NCBI Taxonomy" id="2070753"/>
    <lineage>
        <taxon>Eukaryota</taxon>
        <taxon>Fungi</taxon>
        <taxon>Dikarya</taxon>
        <taxon>Ascomycota</taxon>
        <taxon>Pezizomycotina</taxon>
        <taxon>Eurotiomycetes</taxon>
        <taxon>Eurotiomycetidae</taxon>
        <taxon>Eurotiales</taxon>
        <taxon>Aspergillaceae</taxon>
        <taxon>Aspergillus</taxon>
        <taxon>Aspergillus subgen. Polypaecilum</taxon>
    </lineage>
</organism>
<sequence>MASNHASLDAAATERKARLAKLASLKRKQPEPETLTESRAGVDDTADAVPDVTTTYLSGRNYDAETRGPKLGFEQNPLDGQITLEEQAADISKAIADEAKKEEEAGQPIDLFKLQPKKPNWDLKRDLGEKLKTLNVRTENAIARLVRQRIENAQRAAKAKGGAAANGGERGEEVGIEGEMLVEGIHVREREEEEARRGGQDIEMA</sequence>
<dbReference type="GO" id="GO:0005684">
    <property type="term" value="C:U2-type spliceosomal complex"/>
    <property type="evidence" value="ECO:0007669"/>
    <property type="project" value="TreeGrafter"/>
</dbReference>
<evidence type="ECO:0000313" key="3">
    <source>
        <dbReference type="Proteomes" id="UP000266188"/>
    </source>
</evidence>
<dbReference type="EMBL" id="MVGC01000069">
    <property type="protein sequence ID" value="RJE24773.1"/>
    <property type="molecule type" value="Genomic_DNA"/>
</dbReference>
<proteinExistence type="predicted"/>
<comment type="caution">
    <text evidence="2">The sequence shown here is derived from an EMBL/GenBank/DDBJ whole genome shotgun (WGS) entry which is preliminary data.</text>
</comment>
<evidence type="ECO:0000256" key="1">
    <source>
        <dbReference type="SAM" id="MobiDB-lite"/>
    </source>
</evidence>
<gene>
    <name evidence="2" type="ORF">PHISCL_02918</name>
</gene>
<dbReference type="InterPro" id="IPR013169">
    <property type="entry name" value="mRNA_splic_Cwf18-like"/>
</dbReference>
<feature type="compositionally biased region" description="Low complexity" evidence="1">
    <location>
        <begin position="154"/>
        <end position="167"/>
    </location>
</feature>
<dbReference type="STRING" id="2070753.A0A3A2ZR33"/>
<feature type="compositionally biased region" description="Basic and acidic residues" evidence="1">
    <location>
        <begin position="185"/>
        <end position="205"/>
    </location>
</feature>
<protein>
    <recommendedName>
        <fullName evidence="4">Cell cycle control protein cwf18</fullName>
    </recommendedName>
</protein>
<dbReference type="Pfam" id="PF08315">
    <property type="entry name" value="cwf18"/>
    <property type="match status" value="1"/>
</dbReference>
<dbReference type="AlphaFoldDB" id="A0A3A2ZR33"/>
<reference evidence="3" key="1">
    <citation type="submission" date="2017-02" db="EMBL/GenBank/DDBJ databases">
        <authorList>
            <person name="Tafer H."/>
            <person name="Lopandic K."/>
        </authorList>
    </citation>
    <scope>NUCLEOTIDE SEQUENCE [LARGE SCALE GENOMIC DNA]</scope>
    <source>
        <strain evidence="3">CBS 366.77</strain>
    </source>
</reference>
<dbReference type="PANTHER" id="PTHR31551:SF1">
    <property type="entry name" value="COILED-COIL DOMAIN-CONTAINING PROTEIN 12"/>
    <property type="match status" value="1"/>
</dbReference>
<accession>A0A3A2ZR33</accession>
<keyword evidence="3" id="KW-1185">Reference proteome</keyword>
<dbReference type="GO" id="GO:0071014">
    <property type="term" value="C:post-mRNA release spliceosomal complex"/>
    <property type="evidence" value="ECO:0007669"/>
    <property type="project" value="TreeGrafter"/>
</dbReference>
<evidence type="ECO:0008006" key="4">
    <source>
        <dbReference type="Google" id="ProtNLM"/>
    </source>
</evidence>
<name>A0A3A2ZR33_9EURO</name>
<feature type="region of interest" description="Disordered" evidence="1">
    <location>
        <begin position="154"/>
        <end position="205"/>
    </location>
</feature>